<dbReference type="AlphaFoldDB" id="A0A9D2F358"/>
<evidence type="ECO:0000313" key="2">
    <source>
        <dbReference type="Proteomes" id="UP000824031"/>
    </source>
</evidence>
<evidence type="ECO:0000313" key="1">
    <source>
        <dbReference type="EMBL" id="HIZ48226.1"/>
    </source>
</evidence>
<organism evidence="1 2">
    <name type="scientific">Candidatus Gemmiger excrementavium</name>
    <dbReference type="NCBI Taxonomy" id="2838608"/>
    <lineage>
        <taxon>Bacteria</taxon>
        <taxon>Bacillati</taxon>
        <taxon>Bacillota</taxon>
        <taxon>Clostridia</taxon>
        <taxon>Eubacteriales</taxon>
        <taxon>Gemmiger</taxon>
    </lineage>
</organism>
<reference evidence="1" key="1">
    <citation type="journal article" date="2021" name="PeerJ">
        <title>Extensive microbial diversity within the chicken gut microbiome revealed by metagenomics and culture.</title>
        <authorList>
            <person name="Gilroy R."/>
            <person name="Ravi A."/>
            <person name="Getino M."/>
            <person name="Pursley I."/>
            <person name="Horton D.L."/>
            <person name="Alikhan N.F."/>
            <person name="Baker D."/>
            <person name="Gharbi K."/>
            <person name="Hall N."/>
            <person name="Watson M."/>
            <person name="Adriaenssens E.M."/>
            <person name="Foster-Nyarko E."/>
            <person name="Jarju S."/>
            <person name="Secka A."/>
            <person name="Antonio M."/>
            <person name="Oren A."/>
            <person name="Chaudhuri R.R."/>
            <person name="La Ragione R."/>
            <person name="Hildebrand F."/>
            <person name="Pallen M.J."/>
        </authorList>
    </citation>
    <scope>NUCLEOTIDE SEQUENCE</scope>
    <source>
        <strain evidence="1">3436</strain>
    </source>
</reference>
<dbReference type="EMBL" id="DXBO01000086">
    <property type="protein sequence ID" value="HIZ48226.1"/>
    <property type="molecule type" value="Genomic_DNA"/>
</dbReference>
<proteinExistence type="predicted"/>
<gene>
    <name evidence="1" type="ORF">H9810_05865</name>
</gene>
<comment type="caution">
    <text evidence="1">The sequence shown here is derived from an EMBL/GenBank/DDBJ whole genome shotgun (WGS) entry which is preliminary data.</text>
</comment>
<accession>A0A9D2F358</accession>
<sequence>MTDTEKIAALQQAVVAALNAAPLPLGVKALVLENALLRVQAAMQHPAPGAEEEDA</sequence>
<reference evidence="1" key="2">
    <citation type="submission" date="2021-04" db="EMBL/GenBank/DDBJ databases">
        <authorList>
            <person name="Gilroy R."/>
        </authorList>
    </citation>
    <scope>NUCLEOTIDE SEQUENCE</scope>
    <source>
        <strain evidence="1">3436</strain>
    </source>
</reference>
<protein>
    <submittedName>
        <fullName evidence="1">Uncharacterized protein</fullName>
    </submittedName>
</protein>
<dbReference type="Proteomes" id="UP000824031">
    <property type="component" value="Unassembled WGS sequence"/>
</dbReference>
<name>A0A9D2F358_9FIRM</name>